<dbReference type="InterPro" id="IPR010819">
    <property type="entry name" value="AGE/CE"/>
</dbReference>
<dbReference type="EMBL" id="JAAAWO010000001">
    <property type="protein sequence ID" value="NDW14288.1"/>
    <property type="molecule type" value="Genomic_DNA"/>
</dbReference>
<evidence type="ECO:0008006" key="5">
    <source>
        <dbReference type="Google" id="ProtNLM"/>
    </source>
</evidence>
<dbReference type="GO" id="GO:0016853">
    <property type="term" value="F:isomerase activity"/>
    <property type="evidence" value="ECO:0007669"/>
    <property type="project" value="UniProtKB-KW"/>
</dbReference>
<organism evidence="3 4">
    <name type="scientific">Alteromonas genovensis</name>
    <dbReference type="NCBI Taxonomy" id="471225"/>
    <lineage>
        <taxon>Bacteria</taxon>
        <taxon>Pseudomonadati</taxon>
        <taxon>Pseudomonadota</taxon>
        <taxon>Gammaproteobacteria</taxon>
        <taxon>Alteromonadales</taxon>
        <taxon>Alteromonadaceae</taxon>
        <taxon>Alteromonas/Salinimonas group</taxon>
        <taxon>Alteromonas</taxon>
    </lineage>
</organism>
<evidence type="ECO:0000313" key="3">
    <source>
        <dbReference type="EMBL" id="NDW14288.1"/>
    </source>
</evidence>
<gene>
    <name evidence="3" type="ORF">GTQ48_01900</name>
</gene>
<protein>
    <recommendedName>
        <fullName evidence="5">N-acylglucosamine 2-epimerase</fullName>
    </recommendedName>
</protein>
<dbReference type="GO" id="GO:0005975">
    <property type="term" value="P:carbohydrate metabolic process"/>
    <property type="evidence" value="ECO:0007669"/>
    <property type="project" value="InterPro"/>
</dbReference>
<dbReference type="Gene3D" id="1.50.10.10">
    <property type="match status" value="1"/>
</dbReference>
<evidence type="ECO:0000256" key="1">
    <source>
        <dbReference type="ARBA" id="ARBA00008558"/>
    </source>
</evidence>
<dbReference type="Pfam" id="PF07221">
    <property type="entry name" value="GlcNAc_2-epim"/>
    <property type="match status" value="1"/>
</dbReference>
<name>A0A6N9THW6_9ALTE</name>
<dbReference type="AlphaFoldDB" id="A0A6N9THW6"/>
<evidence type="ECO:0000256" key="2">
    <source>
        <dbReference type="ARBA" id="ARBA00023235"/>
    </source>
</evidence>
<dbReference type="InterPro" id="IPR008928">
    <property type="entry name" value="6-hairpin_glycosidase_sf"/>
</dbReference>
<dbReference type="InterPro" id="IPR012341">
    <property type="entry name" value="6hp_glycosidase-like_sf"/>
</dbReference>
<comment type="caution">
    <text evidence="3">The sequence shown here is derived from an EMBL/GenBank/DDBJ whole genome shotgun (WGS) entry which is preliminary data.</text>
</comment>
<sequence length="400" mass="45671">MKITVIIPWVFLFLLFGHNDDALAETEGSILSASLAKSQMMQIITPRLDWAMANNNYAVQLFDADWKVVPNDSIALYQQARQVYIFAKGFEATNDNRYLTAMIKSADLMIDHMYDESTSNWFASVNRSNTSLRSQSKEYETAFALFAMAHAYDASKEKRYLDKALATWMLSDLATGFLIARSKESSSAENIINSGTWSTNALMHLFEALLALHDVTKSGTVWQDIETIASFVSTSLIQEESYIAEYYENVNQPLAISDGGYVELGHQIEWAYLLHTAVDKGLDTRYRTIANSLVEYALMVGWNDSEGSLGGRADYSRNLVEKQPVWWAQAEFMKLNLYFIKRKFDTTQSKYLLSSSYSFIVNRFLDYKIGGWFLSSREGKRRPVGYHPVGMYSEELIEYY</sequence>
<accession>A0A6N9THW6</accession>
<keyword evidence="4" id="KW-1185">Reference proteome</keyword>
<evidence type="ECO:0000313" key="4">
    <source>
        <dbReference type="Proteomes" id="UP000471381"/>
    </source>
</evidence>
<dbReference type="SUPFAM" id="SSF48208">
    <property type="entry name" value="Six-hairpin glycosidases"/>
    <property type="match status" value="1"/>
</dbReference>
<dbReference type="RefSeq" id="WP_163104879.1">
    <property type="nucleotide sequence ID" value="NZ_JAAAWO010000001.1"/>
</dbReference>
<dbReference type="Proteomes" id="UP000471381">
    <property type="component" value="Unassembled WGS sequence"/>
</dbReference>
<keyword evidence="2" id="KW-0413">Isomerase</keyword>
<proteinExistence type="inferred from homology"/>
<comment type="similarity">
    <text evidence="1">Belongs to the N-acylglucosamine 2-epimerase family.</text>
</comment>
<reference evidence="3 4" key="1">
    <citation type="submission" date="2020-01" db="EMBL/GenBank/DDBJ databases">
        <title>Genomes of bacteria type strains.</title>
        <authorList>
            <person name="Chen J."/>
            <person name="Zhu S."/>
            <person name="Yang J."/>
        </authorList>
    </citation>
    <scope>NUCLEOTIDE SEQUENCE [LARGE SCALE GENOMIC DNA]</scope>
    <source>
        <strain evidence="3 4">LMG 24078</strain>
    </source>
</reference>
<dbReference type="PANTHER" id="PTHR15108">
    <property type="entry name" value="N-ACYLGLUCOSAMINE-2-EPIMERASE"/>
    <property type="match status" value="1"/>
</dbReference>